<proteinExistence type="predicted"/>
<protein>
    <recommendedName>
        <fullName evidence="3">BrnA antitoxin of type II toxin-antitoxin system</fullName>
    </recommendedName>
</protein>
<sequence>MSKREKTPAEIEHEFDSAEVPSANIKAMRPFSELLEKKRMGRPPKDNPKVLVTSRYDADIIERFRAQGDGWQTRMNDALRTYLKEHPL</sequence>
<dbReference type="Proteomes" id="UP000035963">
    <property type="component" value="Unassembled WGS sequence"/>
</dbReference>
<reference evidence="1 2" key="1">
    <citation type="journal article" date="2015" name="Genome Announc.">
        <title>Draft Genome Sequence of Burkholderia sp. Strain PML1(12), an Ectomycorrhizosphere-Inhabiting Bacterium with Effective Mineral-Weathering Ability.</title>
        <authorList>
            <person name="Uroz S."/>
            <person name="Oger P."/>
        </authorList>
    </citation>
    <scope>NUCLEOTIDE SEQUENCE [LARGE SCALE GENOMIC DNA]</scope>
    <source>
        <strain evidence="2">PML1(12)</strain>
    </source>
</reference>
<keyword evidence="2" id="KW-1185">Reference proteome</keyword>
<name>A0A0J1CK58_9BURK</name>
<evidence type="ECO:0000313" key="1">
    <source>
        <dbReference type="EMBL" id="KLU21085.1"/>
    </source>
</evidence>
<dbReference type="OrthoDB" id="9796641at2"/>
<dbReference type="Pfam" id="PF14384">
    <property type="entry name" value="BrnA_antitoxin"/>
    <property type="match status" value="1"/>
</dbReference>
<accession>A0A0J1CK58</accession>
<gene>
    <name evidence="1" type="ORF">EOS_38120</name>
</gene>
<dbReference type="InterPro" id="IPR025528">
    <property type="entry name" value="BrnA_antitoxin"/>
</dbReference>
<dbReference type="RefSeq" id="WP_047897397.1">
    <property type="nucleotide sequence ID" value="NZ_AEJF01000230.1"/>
</dbReference>
<dbReference type="EMBL" id="AEJF01000230">
    <property type="protein sequence ID" value="KLU21085.1"/>
    <property type="molecule type" value="Genomic_DNA"/>
</dbReference>
<evidence type="ECO:0000313" key="2">
    <source>
        <dbReference type="Proteomes" id="UP000035963"/>
    </source>
</evidence>
<organism evidence="1 2">
    <name type="scientific">Caballeronia mineralivorans PML1(12)</name>
    <dbReference type="NCBI Taxonomy" id="908627"/>
    <lineage>
        <taxon>Bacteria</taxon>
        <taxon>Pseudomonadati</taxon>
        <taxon>Pseudomonadota</taxon>
        <taxon>Betaproteobacteria</taxon>
        <taxon>Burkholderiales</taxon>
        <taxon>Burkholderiaceae</taxon>
        <taxon>Caballeronia</taxon>
    </lineage>
</organism>
<dbReference type="AlphaFoldDB" id="A0A0J1CK58"/>
<comment type="caution">
    <text evidence="1">The sequence shown here is derived from an EMBL/GenBank/DDBJ whole genome shotgun (WGS) entry which is preliminary data.</text>
</comment>
<evidence type="ECO:0008006" key="3">
    <source>
        <dbReference type="Google" id="ProtNLM"/>
    </source>
</evidence>
<dbReference type="PATRIC" id="fig|908627.4.peg.8541"/>